<gene>
    <name evidence="3" type="ORF">CKAH01_04179</name>
</gene>
<feature type="compositionally biased region" description="Basic and acidic residues" evidence="2">
    <location>
        <begin position="346"/>
        <end position="355"/>
    </location>
</feature>
<feature type="coiled-coil region" evidence="1">
    <location>
        <begin position="549"/>
        <end position="665"/>
    </location>
</feature>
<feature type="compositionally biased region" description="Polar residues" evidence="2">
    <location>
        <begin position="247"/>
        <end position="257"/>
    </location>
</feature>
<proteinExistence type="predicted"/>
<feature type="compositionally biased region" description="Basic and acidic residues" evidence="2">
    <location>
        <begin position="293"/>
        <end position="303"/>
    </location>
</feature>
<accession>A0AAE0DAI4</accession>
<dbReference type="AlphaFoldDB" id="A0AAE0DAI4"/>
<reference evidence="3" key="1">
    <citation type="submission" date="2023-02" db="EMBL/GenBank/DDBJ databases">
        <title>Colletotrichum kahawae CIFC_Que2 genome sequencing and assembly.</title>
        <authorList>
            <person name="Baroncelli R."/>
        </authorList>
    </citation>
    <scope>NUCLEOTIDE SEQUENCE</scope>
    <source>
        <strain evidence="3">CIFC_Que2</strain>
    </source>
</reference>
<evidence type="ECO:0000313" key="4">
    <source>
        <dbReference type="Proteomes" id="UP001281614"/>
    </source>
</evidence>
<feature type="compositionally biased region" description="Polar residues" evidence="2">
    <location>
        <begin position="211"/>
        <end position="221"/>
    </location>
</feature>
<keyword evidence="4" id="KW-1185">Reference proteome</keyword>
<evidence type="ECO:0000313" key="3">
    <source>
        <dbReference type="EMBL" id="KAK2771604.1"/>
    </source>
</evidence>
<comment type="caution">
    <text evidence="3">The sequence shown here is derived from an EMBL/GenBank/DDBJ whole genome shotgun (WGS) entry which is preliminary data.</text>
</comment>
<feature type="compositionally biased region" description="Polar residues" evidence="2">
    <location>
        <begin position="12"/>
        <end position="23"/>
    </location>
</feature>
<protein>
    <submittedName>
        <fullName evidence="3">Uncharacterized protein</fullName>
    </submittedName>
</protein>
<feature type="compositionally biased region" description="Basic and acidic residues" evidence="2">
    <location>
        <begin position="193"/>
        <end position="210"/>
    </location>
</feature>
<dbReference type="Proteomes" id="UP001281614">
    <property type="component" value="Unassembled WGS sequence"/>
</dbReference>
<dbReference type="EMBL" id="VYYT01000079">
    <property type="protein sequence ID" value="KAK2771604.1"/>
    <property type="molecule type" value="Genomic_DNA"/>
</dbReference>
<name>A0AAE0DAI4_COLKA</name>
<feature type="coiled-coil region" evidence="1">
    <location>
        <begin position="489"/>
        <end position="520"/>
    </location>
</feature>
<organism evidence="3 4">
    <name type="scientific">Colletotrichum kahawae</name>
    <name type="common">Coffee berry disease fungus</name>
    <dbReference type="NCBI Taxonomy" id="34407"/>
    <lineage>
        <taxon>Eukaryota</taxon>
        <taxon>Fungi</taxon>
        <taxon>Dikarya</taxon>
        <taxon>Ascomycota</taxon>
        <taxon>Pezizomycotina</taxon>
        <taxon>Sordariomycetes</taxon>
        <taxon>Hypocreomycetidae</taxon>
        <taxon>Glomerellales</taxon>
        <taxon>Glomerellaceae</taxon>
        <taxon>Colletotrichum</taxon>
        <taxon>Colletotrichum gloeosporioides species complex</taxon>
    </lineage>
</organism>
<feature type="compositionally biased region" description="Basic and acidic residues" evidence="2">
    <location>
        <begin position="396"/>
        <end position="427"/>
    </location>
</feature>
<feature type="compositionally biased region" description="Basic residues" evidence="2">
    <location>
        <begin position="156"/>
        <end position="173"/>
    </location>
</feature>
<sequence length="724" mass="81186">MSGPSNPDPISEATQDSFPSTMTDSLPTGSSSSHSLLSDSSSRVSPSGDGPPSARRKKDGTQQNLNTIRHHGKDGQHRPSSTNRHDDSGMALDASEMEAANDVEELPFARPPKFKPNQFSGPQQRLPIHAEDFADLEDLASLQDERPQKLNSVSHQHQKRSGRGHGGGRHRKDTKQSDGTNTGVNAENGNHSPVHEVHSGKTTDTGKDDPNVQSQMPVNSSKEVDSFPLDGQPAQVKIRARQRPTVLEQNAPPSQGQGIRPFHDADNSLPGGLGRQQVQEKPNVEVPATSTRRKPEEDREVRRPVLVPQMGPPAAVNSTTIRSPTDQGANVTPPKRRNGLPQASKQHFESVESQRQRMSTPVGDLEGPRPTPNRAHAARRNETPRSSRTPRSGHVQRREHASRRDIEPRRGEIRDSEQPSRPLREEDLCVSAPRVPSRQSNVSRVRRTRNQDRSRSSYREVNVDLLRPRSGHLSKDMNLSSICEMIYGLEVTEAESRKTIDELRQQKQDLEQQVYSVQQTHRSLVDKSLQYEKSYNEIAADSQQRAAQMKHQENRLNRVLEQRDHLRAESSKMRAELESSRVKQSELQEDVIRAEAEIEKEAGRNRKHREETSKQTELELMALKEEQKVTIDGLKAQLEAKRDAYENEKRALKDLQVDFATLKEHLSGAETKAKGLDSQLTEIKQSNDRFQKIEAIMAKMFTGIENLAEKSDQADVVPPQIVKK</sequence>
<evidence type="ECO:0000256" key="2">
    <source>
        <dbReference type="SAM" id="MobiDB-lite"/>
    </source>
</evidence>
<feature type="compositionally biased region" description="Polar residues" evidence="2">
    <location>
        <begin position="177"/>
        <end position="191"/>
    </location>
</feature>
<feature type="compositionally biased region" description="Low complexity" evidence="2">
    <location>
        <begin position="24"/>
        <end position="53"/>
    </location>
</feature>
<feature type="compositionally biased region" description="Basic and acidic residues" evidence="2">
    <location>
        <begin position="449"/>
        <end position="459"/>
    </location>
</feature>
<evidence type="ECO:0000256" key="1">
    <source>
        <dbReference type="SAM" id="Coils"/>
    </source>
</evidence>
<feature type="compositionally biased region" description="Acidic residues" evidence="2">
    <location>
        <begin position="95"/>
        <end position="105"/>
    </location>
</feature>
<feature type="compositionally biased region" description="Basic and acidic residues" evidence="2">
    <location>
        <begin position="73"/>
        <end position="88"/>
    </location>
</feature>
<feature type="region of interest" description="Disordered" evidence="2">
    <location>
        <begin position="1"/>
        <end position="459"/>
    </location>
</feature>
<feature type="compositionally biased region" description="Polar residues" evidence="2">
    <location>
        <begin position="316"/>
        <end position="330"/>
    </location>
</feature>
<keyword evidence="1" id="KW-0175">Coiled coil</keyword>